<accession>A0A3A6TUC5</accession>
<dbReference type="RefSeq" id="WP_121853325.1">
    <property type="nucleotide sequence ID" value="NZ_JAKILH010000036.1"/>
</dbReference>
<organism evidence="1 2">
    <name type="scientific">Parashewanella spongiae</name>
    <dbReference type="NCBI Taxonomy" id="342950"/>
    <lineage>
        <taxon>Bacteria</taxon>
        <taxon>Pseudomonadati</taxon>
        <taxon>Pseudomonadota</taxon>
        <taxon>Gammaproteobacteria</taxon>
        <taxon>Alteromonadales</taxon>
        <taxon>Shewanellaceae</taxon>
        <taxon>Parashewanella</taxon>
    </lineage>
</organism>
<evidence type="ECO:0000313" key="2">
    <source>
        <dbReference type="Proteomes" id="UP000273022"/>
    </source>
</evidence>
<dbReference type="EMBL" id="QYYH01000047">
    <property type="protein sequence ID" value="RJY16416.1"/>
    <property type="molecule type" value="Genomic_DNA"/>
</dbReference>
<proteinExistence type="predicted"/>
<name>A0A3A6TUC5_9GAMM</name>
<dbReference type="Proteomes" id="UP000273022">
    <property type="component" value="Unassembled WGS sequence"/>
</dbReference>
<comment type="caution">
    <text evidence="1">The sequence shown here is derived from an EMBL/GenBank/DDBJ whole genome shotgun (WGS) entry which is preliminary data.</text>
</comment>
<gene>
    <name evidence="1" type="ORF">D5R81_09010</name>
</gene>
<reference evidence="1 2" key="1">
    <citation type="submission" date="2018-09" db="EMBL/GenBank/DDBJ databases">
        <title>Phylogeny of the Shewanellaceae, and recommendation for two new genera, Pseudoshewanella and Parashewanella.</title>
        <authorList>
            <person name="Wang G."/>
        </authorList>
    </citation>
    <scope>NUCLEOTIDE SEQUENCE [LARGE SCALE GENOMIC DNA]</scope>
    <source>
        <strain evidence="1 2">KCTC 22492</strain>
    </source>
</reference>
<evidence type="ECO:0000313" key="1">
    <source>
        <dbReference type="EMBL" id="RJY16416.1"/>
    </source>
</evidence>
<sequence length="70" mass="7776">MFLVSSVKFNDEFTAETDQAKKAIIHADWTRTIRAIDTAVTNDFGNKQSRVRLFADPKFVQKASLGGAVT</sequence>
<dbReference type="AlphaFoldDB" id="A0A3A6TUC5"/>
<keyword evidence="2" id="KW-1185">Reference proteome</keyword>
<protein>
    <submittedName>
        <fullName evidence="1">Uncharacterized protein</fullName>
    </submittedName>
</protein>